<accession>A0AAV5S1Y3</accession>
<evidence type="ECO:0000313" key="2">
    <source>
        <dbReference type="Proteomes" id="UP001377567"/>
    </source>
</evidence>
<comment type="caution">
    <text evidence="1">The sequence shown here is derived from an EMBL/GenBank/DDBJ whole genome shotgun (WGS) entry which is preliminary data.</text>
</comment>
<dbReference type="AlphaFoldDB" id="A0AAV5S1Y3"/>
<evidence type="ECO:0008006" key="3">
    <source>
        <dbReference type="Google" id="ProtNLM"/>
    </source>
</evidence>
<organism evidence="1 2">
    <name type="scientific">Maudiozyma humilis</name>
    <name type="common">Sour dough yeast</name>
    <name type="synonym">Kazachstania humilis</name>
    <dbReference type="NCBI Taxonomy" id="51915"/>
    <lineage>
        <taxon>Eukaryota</taxon>
        <taxon>Fungi</taxon>
        <taxon>Dikarya</taxon>
        <taxon>Ascomycota</taxon>
        <taxon>Saccharomycotina</taxon>
        <taxon>Saccharomycetes</taxon>
        <taxon>Saccharomycetales</taxon>
        <taxon>Saccharomycetaceae</taxon>
        <taxon>Maudiozyma</taxon>
    </lineage>
</organism>
<reference evidence="1 2" key="1">
    <citation type="journal article" date="2023" name="Elife">
        <title>Identification of key yeast species and microbe-microbe interactions impacting larval growth of Drosophila in the wild.</title>
        <authorList>
            <person name="Mure A."/>
            <person name="Sugiura Y."/>
            <person name="Maeda R."/>
            <person name="Honda K."/>
            <person name="Sakurai N."/>
            <person name="Takahashi Y."/>
            <person name="Watada M."/>
            <person name="Katoh T."/>
            <person name="Gotoh A."/>
            <person name="Gotoh Y."/>
            <person name="Taniguchi I."/>
            <person name="Nakamura K."/>
            <person name="Hayashi T."/>
            <person name="Katayama T."/>
            <person name="Uemura T."/>
            <person name="Hattori Y."/>
        </authorList>
    </citation>
    <scope>NUCLEOTIDE SEQUENCE [LARGE SCALE GENOMIC DNA]</scope>
    <source>
        <strain evidence="1 2">KH-74</strain>
    </source>
</reference>
<gene>
    <name evidence="1" type="ORF">DAKH74_042810</name>
</gene>
<keyword evidence="2" id="KW-1185">Reference proteome</keyword>
<dbReference type="PANTHER" id="PTHR13618:SF1">
    <property type="entry name" value="PROTEIN ROGDI HOMOLOG"/>
    <property type="match status" value="1"/>
</dbReference>
<dbReference type="PANTHER" id="PTHR13618">
    <property type="entry name" value="LEUCINE ZIPPER CONTAINING TRANSCRIPTION FACTOR LZF1"/>
    <property type="match status" value="1"/>
</dbReference>
<dbReference type="InterPro" id="IPR028241">
    <property type="entry name" value="RAVE2/Rogdi"/>
</dbReference>
<evidence type="ECO:0000313" key="1">
    <source>
        <dbReference type="EMBL" id="GMM57665.1"/>
    </source>
</evidence>
<name>A0AAV5S1Y3_MAUHU</name>
<dbReference type="Proteomes" id="UP001377567">
    <property type="component" value="Unassembled WGS sequence"/>
</dbReference>
<dbReference type="GO" id="GO:0043291">
    <property type="term" value="C:RAVE complex"/>
    <property type="evidence" value="ECO:0007669"/>
    <property type="project" value="TreeGrafter"/>
</dbReference>
<sequence>MTTELYPYDQFGEETAFNTQEDKQHETTWLIKDIIKPELPALIDKVEECLSILDNNQISRMPITSGATTDATNTTQIQGIITRQGLYILDIQFTLRFAQYRKGKLMQFTIGESTTSQTHRTERFAIPQLHAAHEKLLEILQLLENLELVDDDTLFVEMFGKALVATSQMNNMLHSPPNELNFPLDNNCLLKHFFGDKYDYLCESIHHIVSLEAVICGDEIILDFRNLDKVIKRPWCNVDKQSGKSVVDTIRELQKKERNMSLQDILHENNIEVEEQNLLNSFMQNTFNKESTTLQQAQFFISRCVTFDGIVVTEQEKVSTRCSDGLLVSLARKLDEVEKSIGNHFANLSV</sequence>
<dbReference type="EMBL" id="BTGD01000013">
    <property type="protein sequence ID" value="GMM57665.1"/>
    <property type="molecule type" value="Genomic_DNA"/>
</dbReference>
<proteinExistence type="predicted"/>
<protein>
    <recommendedName>
        <fullName evidence="3">RAVE subunit 2/Rogdi</fullName>
    </recommendedName>
</protein>
<dbReference type="Pfam" id="PF10259">
    <property type="entry name" value="Rogdi_lz"/>
    <property type="match status" value="1"/>
</dbReference>